<accession>A0A6A4WEU6</accession>
<gene>
    <name evidence="1" type="ORF">FJT64_025509</name>
</gene>
<dbReference type="AlphaFoldDB" id="A0A6A4WEU6"/>
<protein>
    <submittedName>
        <fullName evidence="1">Uncharacterized protein</fullName>
    </submittedName>
</protein>
<dbReference type="OrthoDB" id="6628944at2759"/>
<evidence type="ECO:0000313" key="2">
    <source>
        <dbReference type="Proteomes" id="UP000440578"/>
    </source>
</evidence>
<name>A0A6A4WEU6_AMPAM</name>
<organism evidence="1 2">
    <name type="scientific">Amphibalanus amphitrite</name>
    <name type="common">Striped barnacle</name>
    <name type="synonym">Balanus amphitrite</name>
    <dbReference type="NCBI Taxonomy" id="1232801"/>
    <lineage>
        <taxon>Eukaryota</taxon>
        <taxon>Metazoa</taxon>
        <taxon>Ecdysozoa</taxon>
        <taxon>Arthropoda</taxon>
        <taxon>Crustacea</taxon>
        <taxon>Multicrustacea</taxon>
        <taxon>Cirripedia</taxon>
        <taxon>Thoracica</taxon>
        <taxon>Thoracicalcarea</taxon>
        <taxon>Balanomorpha</taxon>
        <taxon>Balanoidea</taxon>
        <taxon>Balanidae</taxon>
        <taxon>Amphibalaninae</taxon>
        <taxon>Amphibalanus</taxon>
    </lineage>
</organism>
<sequence length="68" mass="7712">MKVYCALESCPHHAIKSDQVGLVDFPSEAGLLRRWLALTQLVVDPEWERRFPGVVNPKPSLLPALYPR</sequence>
<keyword evidence="2" id="KW-1185">Reference proteome</keyword>
<reference evidence="1 2" key="1">
    <citation type="submission" date="2019-07" db="EMBL/GenBank/DDBJ databases">
        <title>Draft genome assembly of a fouling barnacle, Amphibalanus amphitrite (Darwin, 1854): The first reference genome for Thecostraca.</title>
        <authorList>
            <person name="Kim W."/>
        </authorList>
    </citation>
    <scope>NUCLEOTIDE SEQUENCE [LARGE SCALE GENOMIC DNA]</scope>
    <source>
        <strain evidence="1">SNU_AA5</strain>
        <tissue evidence="1">Soma without cirri and trophi</tissue>
    </source>
</reference>
<dbReference type="EMBL" id="VIIS01001067">
    <property type="protein sequence ID" value="KAF0302374.1"/>
    <property type="molecule type" value="Genomic_DNA"/>
</dbReference>
<dbReference type="Proteomes" id="UP000440578">
    <property type="component" value="Unassembled WGS sequence"/>
</dbReference>
<evidence type="ECO:0000313" key="1">
    <source>
        <dbReference type="EMBL" id="KAF0302374.1"/>
    </source>
</evidence>
<proteinExistence type="predicted"/>
<comment type="caution">
    <text evidence="1">The sequence shown here is derived from an EMBL/GenBank/DDBJ whole genome shotgun (WGS) entry which is preliminary data.</text>
</comment>